<comment type="caution">
    <text evidence="1">The sequence shown here is derived from an EMBL/GenBank/DDBJ whole genome shotgun (WGS) entry which is preliminary data.</text>
</comment>
<name>A0A8S2E3K2_9BILA</name>
<dbReference type="AlphaFoldDB" id="A0A8S2E3K2"/>
<sequence length="337" mass="38293">ETLAVVDLKCRKNLITNMMKPNKEKNELAAAEATLIYHSIKHGLSYLAQECSTNVCKTIFSTSNTAKNLSCARTKATAISINALAPFFTNKILNEIQFSQYFSMSFDASNKGNMKMYPFCVQYLSEIGVKKGSVDFIDDASGSATNVHRNAREVLEKHHLNVQNLTTIGVYNTNVNVGEQQSVYKLFRDEFSDLIKDSSFFGSNGRSKLASLSEEKAVELKNSFVKFIQRTIEYIDEYYSQKKRNRQGEFIIVKGSVPSHLFEAISPFGSPEIDRLTWQQVIECTERLKLKTLNEDQLFDEFNGIQLTFKAIKDKKIPLYDQIKLSSVKKLVHRTPK</sequence>
<dbReference type="EMBL" id="CAJNOK010007881">
    <property type="protein sequence ID" value="CAF1047563.1"/>
    <property type="molecule type" value="Genomic_DNA"/>
</dbReference>
<proteinExistence type="predicted"/>
<protein>
    <submittedName>
        <fullName evidence="1">Uncharacterized protein</fullName>
    </submittedName>
</protein>
<reference evidence="1" key="1">
    <citation type="submission" date="2021-02" db="EMBL/GenBank/DDBJ databases">
        <authorList>
            <person name="Nowell W R."/>
        </authorList>
    </citation>
    <scope>NUCLEOTIDE SEQUENCE</scope>
</reference>
<gene>
    <name evidence="1" type="ORF">OVA965_LOCUS16804</name>
    <name evidence="2" type="ORF">TMI583_LOCUS16814</name>
</gene>
<dbReference type="PANTHER" id="PTHR37162">
    <property type="entry name" value="HAT FAMILY DIMERISATION DOMAINCONTAINING PROTEIN-RELATED"/>
    <property type="match status" value="1"/>
</dbReference>
<dbReference type="PANTHER" id="PTHR37162:SF1">
    <property type="entry name" value="BED-TYPE DOMAIN-CONTAINING PROTEIN"/>
    <property type="match status" value="1"/>
</dbReference>
<accession>A0A8S2E3K2</accession>
<dbReference type="Proteomes" id="UP000682733">
    <property type="component" value="Unassembled WGS sequence"/>
</dbReference>
<organism evidence="1 3">
    <name type="scientific">Didymodactylos carnosus</name>
    <dbReference type="NCBI Taxonomy" id="1234261"/>
    <lineage>
        <taxon>Eukaryota</taxon>
        <taxon>Metazoa</taxon>
        <taxon>Spiralia</taxon>
        <taxon>Gnathifera</taxon>
        <taxon>Rotifera</taxon>
        <taxon>Eurotatoria</taxon>
        <taxon>Bdelloidea</taxon>
        <taxon>Philodinida</taxon>
        <taxon>Philodinidae</taxon>
        <taxon>Didymodactylos</taxon>
    </lineage>
</organism>
<evidence type="ECO:0000313" key="1">
    <source>
        <dbReference type="EMBL" id="CAF1047563.1"/>
    </source>
</evidence>
<evidence type="ECO:0000313" key="2">
    <source>
        <dbReference type="EMBL" id="CAF3815318.1"/>
    </source>
</evidence>
<feature type="non-terminal residue" evidence="1">
    <location>
        <position position="1"/>
    </location>
</feature>
<evidence type="ECO:0000313" key="3">
    <source>
        <dbReference type="Proteomes" id="UP000677228"/>
    </source>
</evidence>
<dbReference type="Proteomes" id="UP000677228">
    <property type="component" value="Unassembled WGS sequence"/>
</dbReference>
<dbReference type="EMBL" id="CAJOBA010007893">
    <property type="protein sequence ID" value="CAF3815318.1"/>
    <property type="molecule type" value="Genomic_DNA"/>
</dbReference>